<evidence type="ECO:0008006" key="4">
    <source>
        <dbReference type="Google" id="ProtNLM"/>
    </source>
</evidence>
<accession>A0AAD8UTL8</accession>
<protein>
    <recommendedName>
        <fullName evidence="4">MARVEL domain-containing protein</fullName>
    </recommendedName>
</protein>
<gene>
    <name evidence="2" type="ORF">BDZ83DRAFT_609742</name>
</gene>
<feature type="transmembrane region" description="Helical" evidence="1">
    <location>
        <begin position="181"/>
        <end position="202"/>
    </location>
</feature>
<comment type="caution">
    <text evidence="2">The sequence shown here is derived from an EMBL/GenBank/DDBJ whole genome shotgun (WGS) entry which is preliminary data.</text>
</comment>
<name>A0AAD8UTL8_GLOAC</name>
<feature type="transmembrane region" description="Helical" evidence="1">
    <location>
        <begin position="151"/>
        <end position="169"/>
    </location>
</feature>
<reference evidence="2" key="1">
    <citation type="submission" date="2021-12" db="EMBL/GenBank/DDBJ databases">
        <title>Comparative genomics, transcriptomics and evolutionary studies reveal genomic signatures of adaptation to plant cell wall in hemibiotrophic fungi.</title>
        <authorList>
            <consortium name="DOE Joint Genome Institute"/>
            <person name="Baroncelli R."/>
            <person name="Diaz J.F."/>
            <person name="Benocci T."/>
            <person name="Peng M."/>
            <person name="Battaglia E."/>
            <person name="Haridas S."/>
            <person name="Andreopoulos W."/>
            <person name="Labutti K."/>
            <person name="Pangilinan J."/>
            <person name="Floch G.L."/>
            <person name="Makela M.R."/>
            <person name="Henrissat B."/>
            <person name="Grigoriev I.V."/>
            <person name="Crouch J.A."/>
            <person name="De Vries R.P."/>
            <person name="Sukno S.A."/>
            <person name="Thon M.R."/>
        </authorList>
    </citation>
    <scope>NUCLEOTIDE SEQUENCE</scope>
    <source>
        <strain evidence="2">CBS 112980</strain>
    </source>
</reference>
<organism evidence="2 3">
    <name type="scientific">Glomerella acutata</name>
    <name type="common">Colletotrichum acutatum</name>
    <dbReference type="NCBI Taxonomy" id="27357"/>
    <lineage>
        <taxon>Eukaryota</taxon>
        <taxon>Fungi</taxon>
        <taxon>Dikarya</taxon>
        <taxon>Ascomycota</taxon>
        <taxon>Pezizomycotina</taxon>
        <taxon>Sordariomycetes</taxon>
        <taxon>Hypocreomycetidae</taxon>
        <taxon>Glomerellales</taxon>
        <taxon>Glomerellaceae</taxon>
        <taxon>Colletotrichum</taxon>
        <taxon>Colletotrichum acutatum species complex</taxon>
    </lineage>
</organism>
<keyword evidence="1" id="KW-1133">Transmembrane helix</keyword>
<keyword evidence="3" id="KW-1185">Reference proteome</keyword>
<feature type="transmembrane region" description="Helical" evidence="1">
    <location>
        <begin position="82"/>
        <end position="100"/>
    </location>
</feature>
<feature type="transmembrane region" description="Helical" evidence="1">
    <location>
        <begin position="112"/>
        <end position="130"/>
    </location>
</feature>
<keyword evidence="1" id="KW-0812">Transmembrane</keyword>
<dbReference type="RefSeq" id="XP_060368325.1">
    <property type="nucleotide sequence ID" value="XM_060507549.1"/>
</dbReference>
<sequence>MNIHKETVQPQILCEIPNLTAPSDLQKHSSTYYRQPEIQSIKTTGSARRFYSANTRSTILVIMGIRDFFDGRVFDARYKTKIHIAQVALMVLAIILTIWRMAMPVPFTRGNIMALTMGFKSLIIIGYQLLTTHKERFKKWASLKANAILNTMEIVFWFVAFGLLCQANGRFCTGGSCAISWIVTLIVMVLIVLAFQTSVVSIKDYRYWKNFGINRETETQAAYPKPQV</sequence>
<keyword evidence="1" id="KW-0472">Membrane</keyword>
<evidence type="ECO:0000256" key="1">
    <source>
        <dbReference type="SAM" id="Phobius"/>
    </source>
</evidence>
<evidence type="ECO:0000313" key="3">
    <source>
        <dbReference type="Proteomes" id="UP001244207"/>
    </source>
</evidence>
<proteinExistence type="predicted"/>
<dbReference type="EMBL" id="JAHMHS010000018">
    <property type="protein sequence ID" value="KAK1728270.1"/>
    <property type="molecule type" value="Genomic_DNA"/>
</dbReference>
<dbReference type="Proteomes" id="UP001244207">
    <property type="component" value="Unassembled WGS sequence"/>
</dbReference>
<dbReference type="GeneID" id="85391448"/>
<evidence type="ECO:0000313" key="2">
    <source>
        <dbReference type="EMBL" id="KAK1728270.1"/>
    </source>
</evidence>
<dbReference type="AlphaFoldDB" id="A0AAD8UTL8"/>